<evidence type="ECO:0000259" key="16">
    <source>
        <dbReference type="Pfam" id="PF08544"/>
    </source>
</evidence>
<dbReference type="EC" id="2.7.1.71" evidence="4 14"/>
<dbReference type="SUPFAM" id="SSF55060">
    <property type="entry name" value="GHMP Kinase, C-terminal domain"/>
    <property type="match status" value="1"/>
</dbReference>
<dbReference type="InterPro" id="IPR036554">
    <property type="entry name" value="GHMP_kinase_C_sf"/>
</dbReference>
<evidence type="ECO:0000256" key="4">
    <source>
        <dbReference type="ARBA" id="ARBA00012154"/>
    </source>
</evidence>
<feature type="binding site" evidence="14">
    <location>
        <begin position="72"/>
        <end position="82"/>
    </location>
    <ligand>
        <name>ATP</name>
        <dbReference type="ChEBI" id="CHEBI:30616"/>
    </ligand>
</feature>
<dbReference type="AlphaFoldDB" id="E0SS76"/>
<dbReference type="EMBL" id="CP002098">
    <property type="protein sequence ID" value="ADM28533.1"/>
    <property type="molecule type" value="Genomic_DNA"/>
</dbReference>
<reference evidence="17 18" key="1">
    <citation type="journal article" date="2010" name="Stand. Genomic Sci.">
        <title>Complete genome sequence of Ignisphaera aggregans type strain (AQ1.S1).</title>
        <authorList>
            <person name="Goker M."/>
            <person name="Held B."/>
            <person name="Lapidus A."/>
            <person name="Nolan M."/>
            <person name="Spring S."/>
            <person name="Yasawong M."/>
            <person name="Lucas S."/>
            <person name="Glavina Del Rio T."/>
            <person name="Tice H."/>
            <person name="Cheng J.F."/>
            <person name="Goodwin L."/>
            <person name="Tapia R."/>
            <person name="Pitluck S."/>
            <person name="Liolios K."/>
            <person name="Ivanova N."/>
            <person name="Mavromatis K."/>
            <person name="Mikhailova N."/>
            <person name="Pati A."/>
            <person name="Chen A."/>
            <person name="Palaniappan K."/>
            <person name="Brambilla E."/>
            <person name="Land M."/>
            <person name="Hauser L."/>
            <person name="Chang Y.J."/>
            <person name="Jeffries C.D."/>
            <person name="Brettin T."/>
            <person name="Detter J.C."/>
            <person name="Han C."/>
            <person name="Rohde M."/>
            <person name="Sikorski J."/>
            <person name="Woyke T."/>
            <person name="Bristow J."/>
            <person name="Eisen J.A."/>
            <person name="Markowitz V."/>
            <person name="Hugenholtz P."/>
            <person name="Kyrpides N.C."/>
            <person name="Klenk H.P."/>
        </authorList>
    </citation>
    <scope>NUCLEOTIDE SEQUENCE [LARGE SCALE GENOMIC DNA]</scope>
    <source>
        <strain evidence="18">DSM 17230 / JCM 13409 / AQ1.S1</strain>
    </source>
</reference>
<dbReference type="InterPro" id="IPR014721">
    <property type="entry name" value="Ribsml_uS5_D2-typ_fold_subgr"/>
</dbReference>
<protein>
    <recommendedName>
        <fullName evidence="5 14">Shikimate kinase</fullName>
        <shortName evidence="14">SK</shortName>
        <ecNumber evidence="4 14">2.7.1.71</ecNumber>
    </recommendedName>
</protein>
<accession>E0SS76</accession>
<comment type="similarity">
    <text evidence="3 14">Belongs to the GHMP kinase family. Archaeal shikimate kinase subfamily.</text>
</comment>
<proteinExistence type="inferred from homology"/>
<evidence type="ECO:0000256" key="11">
    <source>
        <dbReference type="ARBA" id="ARBA00022840"/>
    </source>
</evidence>
<keyword evidence="18" id="KW-1185">Reference proteome</keyword>
<evidence type="ECO:0000256" key="7">
    <source>
        <dbReference type="ARBA" id="ARBA00022605"/>
    </source>
</evidence>
<keyword evidence="8 14" id="KW-0808">Transferase</keyword>
<dbReference type="Gene3D" id="3.30.70.890">
    <property type="entry name" value="GHMP kinase, C-terminal domain"/>
    <property type="match status" value="1"/>
</dbReference>
<dbReference type="GO" id="GO:0009073">
    <property type="term" value="P:aromatic amino acid family biosynthetic process"/>
    <property type="evidence" value="ECO:0007669"/>
    <property type="project" value="UniProtKB-KW"/>
</dbReference>
<evidence type="ECO:0000313" key="17">
    <source>
        <dbReference type="EMBL" id="ADM28533.1"/>
    </source>
</evidence>
<comment type="catalytic activity">
    <reaction evidence="13 14">
        <text>shikimate + ATP = 3-phosphoshikimate + ADP + H(+)</text>
        <dbReference type="Rhea" id="RHEA:13121"/>
        <dbReference type="ChEBI" id="CHEBI:15378"/>
        <dbReference type="ChEBI" id="CHEBI:30616"/>
        <dbReference type="ChEBI" id="CHEBI:36208"/>
        <dbReference type="ChEBI" id="CHEBI:145989"/>
        <dbReference type="ChEBI" id="CHEBI:456216"/>
        <dbReference type="EC" id="2.7.1.71"/>
    </reaction>
</comment>
<dbReference type="GO" id="GO:0005737">
    <property type="term" value="C:cytoplasm"/>
    <property type="evidence" value="ECO:0007669"/>
    <property type="project" value="UniProtKB-SubCell"/>
</dbReference>
<evidence type="ECO:0000256" key="5">
    <source>
        <dbReference type="ARBA" id="ARBA00013853"/>
    </source>
</evidence>
<organism evidence="17 18">
    <name type="scientific">Ignisphaera aggregans (strain DSM 17230 / JCM 13409 / AQ1.S1)</name>
    <dbReference type="NCBI Taxonomy" id="583356"/>
    <lineage>
        <taxon>Archaea</taxon>
        <taxon>Thermoproteota</taxon>
        <taxon>Thermoprotei</taxon>
        <taxon>Desulfurococcales</taxon>
        <taxon>Desulfurococcaceae</taxon>
        <taxon>Ignisphaera</taxon>
    </lineage>
</organism>
<keyword evidence="7 14" id="KW-0028">Amino-acid biosynthesis</keyword>
<dbReference type="HOGENOM" id="CLU_073768_0_0_2"/>
<keyword evidence="10 14" id="KW-0418">Kinase</keyword>
<dbReference type="STRING" id="583356.Igag_1736"/>
<dbReference type="NCBIfam" id="TIGR01920">
    <property type="entry name" value="Shik_kin_archae"/>
    <property type="match status" value="1"/>
</dbReference>
<dbReference type="InterPro" id="IPR010189">
    <property type="entry name" value="SK_arc"/>
</dbReference>
<sequence>MYAYGGVTIVNAVPAWLGSAMAIDLRVRVYVDICRPTEICYYQSKLVEYIVKYFMKKYNIPRIKVYISSEIPPSSGLKSSSAVSVALIRCITSRFSIYEPSIPRLAAELSRLAGVSFTGALDDASASYYGGIVFTDNLNMNILKVLDLPKEYTTVLLFHATRNPVDVDRLRRCAYMFRDIFELAYQGEIFRAMTMNGLLIARLLGYNEDIPRKALEKGALAAGVSGNGPTIFAITRRGDEGPIYEYFSLYGYTKVVDVIGVGMYENSY</sequence>
<evidence type="ECO:0000256" key="10">
    <source>
        <dbReference type="ARBA" id="ARBA00022777"/>
    </source>
</evidence>
<dbReference type="KEGG" id="iag:Igag_1736"/>
<feature type="domain" description="GHMP kinase N-terminal" evidence="15">
    <location>
        <begin position="46"/>
        <end position="131"/>
    </location>
</feature>
<evidence type="ECO:0000256" key="9">
    <source>
        <dbReference type="ARBA" id="ARBA00022741"/>
    </source>
</evidence>
<evidence type="ECO:0000313" key="18">
    <source>
        <dbReference type="Proteomes" id="UP000001304"/>
    </source>
</evidence>
<comment type="pathway">
    <text evidence="2 14">Metabolic intermediate biosynthesis; chorismate biosynthesis; chorismate from D-erythrose 4-phosphate and phosphoenolpyruvate: step 5/7.</text>
</comment>
<evidence type="ECO:0000256" key="14">
    <source>
        <dbReference type="HAMAP-Rule" id="MF_00370"/>
    </source>
</evidence>
<dbReference type="InterPro" id="IPR020568">
    <property type="entry name" value="Ribosomal_Su5_D2-typ_SF"/>
</dbReference>
<keyword evidence="9 14" id="KW-0547">Nucleotide-binding</keyword>
<dbReference type="GO" id="GO:0008652">
    <property type="term" value="P:amino acid biosynthetic process"/>
    <property type="evidence" value="ECO:0007669"/>
    <property type="project" value="UniProtKB-KW"/>
</dbReference>
<keyword evidence="12 14" id="KW-0057">Aromatic amino acid biosynthesis</keyword>
<dbReference type="InterPro" id="IPR013750">
    <property type="entry name" value="GHMP_kinase_C_dom"/>
</dbReference>
<dbReference type="SUPFAM" id="SSF54211">
    <property type="entry name" value="Ribosomal protein S5 domain 2-like"/>
    <property type="match status" value="1"/>
</dbReference>
<comment type="subcellular location">
    <subcellularLocation>
        <location evidence="1 14">Cytoplasm</location>
    </subcellularLocation>
</comment>
<dbReference type="Pfam" id="PF00288">
    <property type="entry name" value="GHMP_kinases_N"/>
    <property type="match status" value="1"/>
</dbReference>
<dbReference type="HAMAP" id="MF_00370">
    <property type="entry name" value="Shik_kinase_arch"/>
    <property type="match status" value="1"/>
</dbReference>
<keyword evidence="6 14" id="KW-0963">Cytoplasm</keyword>
<dbReference type="UniPathway" id="UPA00053">
    <property type="reaction ID" value="UER00088"/>
</dbReference>
<dbReference type="GO" id="GO:0005524">
    <property type="term" value="F:ATP binding"/>
    <property type="evidence" value="ECO:0007669"/>
    <property type="project" value="UniProtKB-UniRule"/>
</dbReference>
<evidence type="ECO:0000256" key="1">
    <source>
        <dbReference type="ARBA" id="ARBA00004496"/>
    </source>
</evidence>
<dbReference type="PIRSF" id="PIRSF005758">
    <property type="entry name" value="Shikimt_kin_arch"/>
    <property type="match status" value="1"/>
</dbReference>
<dbReference type="Gene3D" id="3.30.230.10">
    <property type="match status" value="1"/>
</dbReference>
<evidence type="ECO:0000256" key="2">
    <source>
        <dbReference type="ARBA" id="ARBA00004842"/>
    </source>
</evidence>
<evidence type="ECO:0000256" key="6">
    <source>
        <dbReference type="ARBA" id="ARBA00022490"/>
    </source>
</evidence>
<dbReference type="PANTHER" id="PTHR20861">
    <property type="entry name" value="HOMOSERINE/4-DIPHOSPHOCYTIDYL-2-C-METHYL-D-ERYTHRITOL KINASE"/>
    <property type="match status" value="1"/>
</dbReference>
<feature type="domain" description="GHMP kinase C-terminal" evidence="16">
    <location>
        <begin position="191"/>
        <end position="247"/>
    </location>
</feature>
<name>E0SS76_IGNAA</name>
<evidence type="ECO:0000256" key="12">
    <source>
        <dbReference type="ARBA" id="ARBA00023141"/>
    </source>
</evidence>
<evidence type="ECO:0000256" key="13">
    <source>
        <dbReference type="ARBA" id="ARBA00048567"/>
    </source>
</evidence>
<evidence type="ECO:0000256" key="3">
    <source>
        <dbReference type="ARBA" id="ARBA00010202"/>
    </source>
</evidence>
<dbReference type="Pfam" id="PF08544">
    <property type="entry name" value="GHMP_kinases_C"/>
    <property type="match status" value="1"/>
</dbReference>
<keyword evidence="11 14" id="KW-0067">ATP-binding</keyword>
<gene>
    <name evidence="14" type="primary">aroK</name>
    <name evidence="17" type="ordered locus">Igag_1736</name>
</gene>
<dbReference type="GO" id="GO:0009423">
    <property type="term" value="P:chorismate biosynthetic process"/>
    <property type="evidence" value="ECO:0007669"/>
    <property type="project" value="UniProtKB-UniRule"/>
</dbReference>
<dbReference type="InterPro" id="IPR006204">
    <property type="entry name" value="GHMP_kinase_N_dom"/>
</dbReference>
<evidence type="ECO:0000259" key="15">
    <source>
        <dbReference type="Pfam" id="PF00288"/>
    </source>
</evidence>
<evidence type="ECO:0000256" key="8">
    <source>
        <dbReference type="ARBA" id="ARBA00022679"/>
    </source>
</evidence>
<dbReference type="PANTHER" id="PTHR20861:SF3">
    <property type="entry name" value="SHIKIMATE KINASE"/>
    <property type="match status" value="1"/>
</dbReference>
<dbReference type="Proteomes" id="UP000001304">
    <property type="component" value="Chromosome"/>
</dbReference>
<dbReference type="GO" id="GO:0004765">
    <property type="term" value="F:shikimate kinase activity"/>
    <property type="evidence" value="ECO:0007669"/>
    <property type="project" value="UniProtKB-UniRule"/>
</dbReference>